<dbReference type="PROSITE" id="PS00107">
    <property type="entry name" value="PROTEIN_KINASE_ATP"/>
    <property type="match status" value="1"/>
</dbReference>
<feature type="binding site" evidence="5">
    <location>
        <position position="284"/>
    </location>
    <ligand>
        <name>ATP</name>
        <dbReference type="ChEBI" id="CHEBI:30616"/>
    </ligand>
</feature>
<comment type="caution">
    <text evidence="8">The sequence shown here is derived from an EMBL/GenBank/DDBJ whole genome shotgun (WGS) entry which is preliminary data.</text>
</comment>
<dbReference type="InterPro" id="IPR011009">
    <property type="entry name" value="Kinase-like_dom_sf"/>
</dbReference>
<keyword evidence="9" id="KW-1185">Reference proteome</keyword>
<keyword evidence="3" id="KW-0418">Kinase</keyword>
<keyword evidence="2 5" id="KW-0547">Nucleotide-binding</keyword>
<evidence type="ECO:0000313" key="9">
    <source>
        <dbReference type="Proteomes" id="UP001159405"/>
    </source>
</evidence>
<keyword evidence="1" id="KW-0808">Transferase</keyword>
<dbReference type="Pfam" id="PF00069">
    <property type="entry name" value="Pkinase"/>
    <property type="match status" value="1"/>
</dbReference>
<dbReference type="InterPro" id="IPR000719">
    <property type="entry name" value="Prot_kinase_dom"/>
</dbReference>
<dbReference type="SUPFAM" id="SSF56112">
    <property type="entry name" value="Protein kinase-like (PK-like)"/>
    <property type="match status" value="1"/>
</dbReference>
<organism evidence="8 9">
    <name type="scientific">Porites lobata</name>
    <dbReference type="NCBI Taxonomy" id="104759"/>
    <lineage>
        <taxon>Eukaryota</taxon>
        <taxon>Metazoa</taxon>
        <taxon>Cnidaria</taxon>
        <taxon>Anthozoa</taxon>
        <taxon>Hexacorallia</taxon>
        <taxon>Scleractinia</taxon>
        <taxon>Fungiina</taxon>
        <taxon>Poritidae</taxon>
        <taxon>Porites</taxon>
    </lineage>
</organism>
<evidence type="ECO:0000256" key="6">
    <source>
        <dbReference type="SAM" id="MobiDB-lite"/>
    </source>
</evidence>
<dbReference type="InterPro" id="IPR050538">
    <property type="entry name" value="MAP_kinase_kinase_kinase"/>
</dbReference>
<dbReference type="PANTHER" id="PTHR48016">
    <property type="entry name" value="MAP KINASE KINASE KINASE SSK2-RELATED-RELATED"/>
    <property type="match status" value="1"/>
</dbReference>
<evidence type="ECO:0000256" key="4">
    <source>
        <dbReference type="ARBA" id="ARBA00022840"/>
    </source>
</evidence>
<dbReference type="Proteomes" id="UP001159405">
    <property type="component" value="Unassembled WGS sequence"/>
</dbReference>
<sequence length="507" mass="56321">METGNAQQKLTEKASTEEYHIIANVRRNTTSSSRDAAFSQSYGEVGTLRDELEHEYLNIVNSATNDDRNSNNDVADDNKHEQSDDELDFILPSPPTESPEPSKDSNPTNNGLDQFKCPDQAKSTHDKLDGRLPHPPSTSNSGNDNQEQTDVLERPRIRNELSKDQLRANTFKQPAGSLGPCYGPLPDDQTNRTTENINTASSSLSERDSYMWSLGSTGLPSMLALNDGGERLLWPAEKEFPDHNGFEENRDYVLRASIGKGAFGECFVASELPYDKEREFCVKKCQLKDINELLVLTLARKEGVAEIVQFYGAKLTGKSASIFMELMEGGTIAELVEEKKGENAKAVGVVSSPVISEINCLWYLGDVLRALDFLHKKGIVHRDVKGSNVLLPEDRRSARLADFGSAGNRKDIGTFIDIWKIGCFFLEMWSGERPSRLLALTEEGSVHPQRQTSCRPEDHIPLSASNETKELLRLCFGVNNEEHGNLPSATELLKKLESFPAILSRTV</sequence>
<dbReference type="PROSITE" id="PS50011">
    <property type="entry name" value="PROTEIN_KINASE_DOM"/>
    <property type="match status" value="1"/>
</dbReference>
<proteinExistence type="predicted"/>
<protein>
    <recommendedName>
        <fullName evidence="7">Protein kinase domain-containing protein</fullName>
    </recommendedName>
</protein>
<feature type="domain" description="Protein kinase" evidence="7">
    <location>
        <begin position="252"/>
        <end position="502"/>
    </location>
</feature>
<accession>A0ABN8QKZ0</accession>
<dbReference type="InterPro" id="IPR008271">
    <property type="entry name" value="Ser/Thr_kinase_AS"/>
</dbReference>
<dbReference type="SMART" id="SM00220">
    <property type="entry name" value="S_TKc"/>
    <property type="match status" value="1"/>
</dbReference>
<keyword evidence="4 5" id="KW-0067">ATP-binding</keyword>
<dbReference type="Gene3D" id="1.10.510.10">
    <property type="entry name" value="Transferase(Phosphotransferase) domain 1"/>
    <property type="match status" value="2"/>
</dbReference>
<evidence type="ECO:0000313" key="8">
    <source>
        <dbReference type="EMBL" id="CAH3164718.1"/>
    </source>
</evidence>
<evidence type="ECO:0000256" key="5">
    <source>
        <dbReference type="PROSITE-ProRule" id="PRU10141"/>
    </source>
</evidence>
<feature type="compositionally biased region" description="Basic and acidic residues" evidence="6">
    <location>
        <begin position="122"/>
        <end position="132"/>
    </location>
</feature>
<reference evidence="8 9" key="1">
    <citation type="submission" date="2022-05" db="EMBL/GenBank/DDBJ databases">
        <authorList>
            <consortium name="Genoscope - CEA"/>
            <person name="William W."/>
        </authorList>
    </citation>
    <scope>NUCLEOTIDE SEQUENCE [LARGE SCALE GENOMIC DNA]</scope>
</reference>
<dbReference type="PANTHER" id="PTHR48016:SF56">
    <property type="entry name" value="MAPKK KINASE"/>
    <property type="match status" value="1"/>
</dbReference>
<feature type="compositionally biased region" description="Basic and acidic residues" evidence="6">
    <location>
        <begin position="65"/>
        <end position="82"/>
    </location>
</feature>
<evidence type="ECO:0000256" key="1">
    <source>
        <dbReference type="ARBA" id="ARBA00022679"/>
    </source>
</evidence>
<dbReference type="InterPro" id="IPR017441">
    <property type="entry name" value="Protein_kinase_ATP_BS"/>
</dbReference>
<feature type="region of interest" description="Disordered" evidence="6">
    <location>
        <begin position="59"/>
        <end position="157"/>
    </location>
</feature>
<dbReference type="EMBL" id="CALNXK010000130">
    <property type="protein sequence ID" value="CAH3164718.1"/>
    <property type="molecule type" value="Genomic_DNA"/>
</dbReference>
<dbReference type="PROSITE" id="PS00108">
    <property type="entry name" value="PROTEIN_KINASE_ST"/>
    <property type="match status" value="1"/>
</dbReference>
<dbReference type="Gene3D" id="3.30.200.20">
    <property type="entry name" value="Phosphorylase Kinase, domain 1"/>
    <property type="match status" value="1"/>
</dbReference>
<feature type="compositionally biased region" description="Polar residues" evidence="6">
    <location>
        <begin position="137"/>
        <end position="149"/>
    </location>
</feature>
<name>A0ABN8QKZ0_9CNID</name>
<evidence type="ECO:0000259" key="7">
    <source>
        <dbReference type="PROSITE" id="PS50011"/>
    </source>
</evidence>
<evidence type="ECO:0000256" key="3">
    <source>
        <dbReference type="ARBA" id="ARBA00022777"/>
    </source>
</evidence>
<gene>
    <name evidence="8" type="ORF">PLOB_00006820</name>
</gene>
<evidence type="ECO:0000256" key="2">
    <source>
        <dbReference type="ARBA" id="ARBA00022741"/>
    </source>
</evidence>